<dbReference type="STRING" id="1915400.FM21_35095"/>
<comment type="caution">
    <text evidence="1">The sequence shown here is derived from an EMBL/GenBank/DDBJ whole genome shotgun (WGS) entry which is preliminary data.</text>
</comment>
<sequence>MSPDAEHDASLYGHGVSDHEDGVLVHVAAGPWQVRHWAGNPDSLWPETRLSYWIASAWARCGRGLTWKSGPPAGGGTRPCGICRLSDAEIAARHTCLRPSGAPTTDHAADLA</sequence>
<gene>
    <name evidence="1" type="ORF">FM21_35095</name>
</gene>
<evidence type="ECO:0000313" key="2">
    <source>
        <dbReference type="Proteomes" id="UP000029095"/>
    </source>
</evidence>
<organism evidence="1 2">
    <name type="scientific">Streptomyces mutabilis</name>
    <dbReference type="NCBI Taxonomy" id="67332"/>
    <lineage>
        <taxon>Bacteria</taxon>
        <taxon>Bacillati</taxon>
        <taxon>Actinomycetota</taxon>
        <taxon>Actinomycetes</taxon>
        <taxon>Kitasatosporales</taxon>
        <taxon>Streptomycetaceae</taxon>
        <taxon>Streptomyces</taxon>
    </lineage>
</organism>
<proteinExistence type="predicted"/>
<keyword evidence="2" id="KW-1185">Reference proteome</keyword>
<dbReference type="EMBL" id="JNFQ01000007">
    <property type="protein sequence ID" value="KFG71485.1"/>
    <property type="molecule type" value="Genomic_DNA"/>
</dbReference>
<dbReference type="Proteomes" id="UP000029095">
    <property type="component" value="Unassembled WGS sequence"/>
</dbReference>
<reference evidence="1 2" key="1">
    <citation type="submission" date="2014-05" db="EMBL/GenBank/DDBJ databases">
        <title>Complete genome sequence of the Streptomyces mutabilis TRM45540.</title>
        <authorList>
            <person name="Luo X."/>
            <person name="Zhang L."/>
        </authorList>
    </citation>
    <scope>NUCLEOTIDE SEQUENCE [LARGE SCALE GENOMIC DNA]</scope>
    <source>
        <strain evidence="1 2">TRM45540</strain>
    </source>
</reference>
<dbReference type="HOGENOM" id="CLU_2144465_0_0_11"/>
<dbReference type="AlphaFoldDB" id="A0A086MRG7"/>
<dbReference type="RefSeq" id="WP_043386018.1">
    <property type="nucleotide sequence ID" value="NZ_KN039950.1"/>
</dbReference>
<accession>A0A086MRG7</accession>
<protein>
    <submittedName>
        <fullName evidence="1">Uncharacterized protein</fullName>
    </submittedName>
</protein>
<evidence type="ECO:0000313" key="1">
    <source>
        <dbReference type="EMBL" id="KFG71485.1"/>
    </source>
</evidence>
<name>A0A086MRG7_9ACTN</name>